<proteinExistence type="predicted"/>
<dbReference type="OrthoDB" id="4729724at2759"/>
<dbReference type="PROSITE" id="PS50879">
    <property type="entry name" value="RNASE_H_1"/>
    <property type="match status" value="1"/>
</dbReference>
<name>A0A7U2HVI4_PHANO</name>
<dbReference type="Proteomes" id="UP000663193">
    <property type="component" value="Chromosome 2"/>
</dbReference>
<evidence type="ECO:0000259" key="2">
    <source>
        <dbReference type="PROSITE" id="PS50879"/>
    </source>
</evidence>
<keyword evidence="4" id="KW-1185">Reference proteome</keyword>
<accession>A0A7U2HVI4</accession>
<evidence type="ECO:0000313" key="4">
    <source>
        <dbReference type="Proteomes" id="UP000663193"/>
    </source>
</evidence>
<feature type="region of interest" description="Disordered" evidence="1">
    <location>
        <begin position="314"/>
        <end position="343"/>
    </location>
</feature>
<feature type="domain" description="RNase H type-1" evidence="2">
    <location>
        <begin position="107"/>
        <end position="252"/>
    </location>
</feature>
<dbReference type="CDD" id="cd09276">
    <property type="entry name" value="Rnase_HI_RT_non_LTR"/>
    <property type="match status" value="1"/>
</dbReference>
<sequence>MVTTRGQHARRAQGIKGPASLVGKIKARAAKPPVPLQQNIPAAVQKHIAQLKHGGSKQAARARGKRLQVRILGANRVFSGSVYIPDYSAAREPDSTRLLDVAASMQAGHTIVYWCDGSAAQGFLGAGVAWTDSDKEMSEEYELGYNTGSSQDAELFAIAAALGQAKLEVQRGRDVQLVRIYTDAQMVLKALNDGTRCPLGPLVSAETALEGLYERTDFLTNAGIEVELLWVKGHSNSRGNCLADEVADRAVKSQIRRRGHTTWKPELTSDADVPDNFKQMGQDWADEWLYRANPHQGWKRKRTMCTWMLELSDKDEPTAPRASPELQVSGEDSAGDPGGFMIPETNHQSSLILDELIFNLRNQWSTIDAQIEKLEILIARNGGRELCRGPGRDGC</sequence>
<evidence type="ECO:0000256" key="1">
    <source>
        <dbReference type="SAM" id="MobiDB-lite"/>
    </source>
</evidence>
<dbReference type="VEuPathDB" id="FungiDB:JI435_023760"/>
<evidence type="ECO:0000313" key="3">
    <source>
        <dbReference type="EMBL" id="QRC92233.1"/>
    </source>
</evidence>
<dbReference type="Pfam" id="PF00075">
    <property type="entry name" value="RNase_H"/>
    <property type="match status" value="1"/>
</dbReference>
<dbReference type="GO" id="GO:0003676">
    <property type="term" value="F:nucleic acid binding"/>
    <property type="evidence" value="ECO:0007669"/>
    <property type="project" value="InterPro"/>
</dbReference>
<dbReference type="GO" id="GO:0004523">
    <property type="term" value="F:RNA-DNA hybrid ribonuclease activity"/>
    <property type="evidence" value="ECO:0007669"/>
    <property type="project" value="InterPro"/>
</dbReference>
<dbReference type="InterPro" id="IPR012337">
    <property type="entry name" value="RNaseH-like_sf"/>
</dbReference>
<dbReference type="EMBL" id="CP069024">
    <property type="protein sequence ID" value="QRC92233.1"/>
    <property type="molecule type" value="Genomic_DNA"/>
</dbReference>
<dbReference type="InterPro" id="IPR002156">
    <property type="entry name" value="RNaseH_domain"/>
</dbReference>
<gene>
    <name evidence="3" type="ORF">JI435_023760</name>
</gene>
<dbReference type="Gene3D" id="3.30.420.10">
    <property type="entry name" value="Ribonuclease H-like superfamily/Ribonuclease H"/>
    <property type="match status" value="1"/>
</dbReference>
<dbReference type="InterPro" id="IPR036397">
    <property type="entry name" value="RNaseH_sf"/>
</dbReference>
<protein>
    <recommendedName>
        <fullName evidence="2">RNase H type-1 domain-containing protein</fullName>
    </recommendedName>
</protein>
<dbReference type="SUPFAM" id="SSF53098">
    <property type="entry name" value="Ribonuclease H-like"/>
    <property type="match status" value="1"/>
</dbReference>
<dbReference type="AlphaFoldDB" id="A0A7U2HVI4"/>
<reference evidence="4" key="1">
    <citation type="journal article" date="2021" name="BMC Genomics">
        <title>Chromosome-level genome assembly and manually-curated proteome of model necrotroph Parastagonospora nodorum Sn15 reveals a genome-wide trove of candidate effector homologs, and redundancy of virulence-related functions within an accessory chromosome.</title>
        <authorList>
            <person name="Bertazzoni S."/>
            <person name="Jones D.A.B."/>
            <person name="Phan H.T."/>
            <person name="Tan K.-C."/>
            <person name="Hane J.K."/>
        </authorList>
    </citation>
    <scope>NUCLEOTIDE SEQUENCE [LARGE SCALE GENOMIC DNA]</scope>
    <source>
        <strain evidence="4">SN15 / ATCC MYA-4574 / FGSC 10173)</strain>
    </source>
</reference>
<organism evidence="3 4">
    <name type="scientific">Phaeosphaeria nodorum (strain SN15 / ATCC MYA-4574 / FGSC 10173)</name>
    <name type="common">Glume blotch fungus</name>
    <name type="synonym">Parastagonospora nodorum</name>
    <dbReference type="NCBI Taxonomy" id="321614"/>
    <lineage>
        <taxon>Eukaryota</taxon>
        <taxon>Fungi</taxon>
        <taxon>Dikarya</taxon>
        <taxon>Ascomycota</taxon>
        <taxon>Pezizomycotina</taxon>
        <taxon>Dothideomycetes</taxon>
        <taxon>Pleosporomycetidae</taxon>
        <taxon>Pleosporales</taxon>
        <taxon>Pleosporineae</taxon>
        <taxon>Phaeosphaeriaceae</taxon>
        <taxon>Parastagonospora</taxon>
    </lineage>
</organism>